<accession>A0AA88I7B7</accession>
<gene>
    <name evidence="2" type="ORF">QYM36_002393</name>
</gene>
<sequence length="491" mass="56693">MQISRPRLQVYQDDEDYAVQLLKEIFTTYHISSTVLLQERGIQAEQFNKGCTKVPLLSAGSVVYIKDDTIKPGTPKGETEHTRQQRNNLNSTDKNIQMAQDSINTRPPAQNQNLEIPSHPECSPLSNSSLFHSMREDKGKKSDKYADSTDEPTICQEERLPIIKMDDTGTTSTPNRPKRVDSIVLQAFETGLRSELQEVVRLRQDDYDNLDEALEIAQTIEFESQRGRNSNRSQQQIGRGRERMRGQNSYRGIPAPERRNVRFQENHREAGFMAENYEDPSSPFNRFEDITNKNEDLSSSLDGSLNIVVLGQWVRSFLQEQQFFSLQQKKNHPYILKLSNTPRIGFLFRISTIVGTLEKFLGEVLGYFQEIDDYSLNQAFPLEEFWKERDLILAAYTNSENTSKLEEQIDKVKLDHLDQKLKEKLRRLLEMYGRMQSTYDVSQNNTMEEEIDINPDVPIHRVKQLNLPLLQQKALESRVQTMLKAGIIKPG</sequence>
<dbReference type="EMBL" id="JAVRJZ010000004">
    <property type="protein sequence ID" value="KAK2724028.1"/>
    <property type="molecule type" value="Genomic_DNA"/>
</dbReference>
<dbReference type="AlphaFoldDB" id="A0AA88I7B7"/>
<feature type="region of interest" description="Disordered" evidence="1">
    <location>
        <begin position="69"/>
        <end position="92"/>
    </location>
</feature>
<proteinExistence type="predicted"/>
<feature type="compositionally biased region" description="Polar residues" evidence="1">
    <location>
        <begin position="104"/>
        <end position="115"/>
    </location>
</feature>
<feature type="compositionally biased region" description="Low complexity" evidence="1">
    <location>
        <begin position="227"/>
        <end position="236"/>
    </location>
</feature>
<name>A0AA88I7B7_ARTSF</name>
<dbReference type="Proteomes" id="UP001187531">
    <property type="component" value="Unassembled WGS sequence"/>
</dbReference>
<reference evidence="2" key="1">
    <citation type="submission" date="2023-07" db="EMBL/GenBank/DDBJ databases">
        <title>Chromosome-level genome assembly of Artemia franciscana.</title>
        <authorList>
            <person name="Jo E."/>
        </authorList>
    </citation>
    <scope>NUCLEOTIDE SEQUENCE</scope>
    <source>
        <tissue evidence="2">Whole body</tissue>
    </source>
</reference>
<evidence type="ECO:0000313" key="3">
    <source>
        <dbReference type="Proteomes" id="UP001187531"/>
    </source>
</evidence>
<comment type="caution">
    <text evidence="2">The sequence shown here is derived from an EMBL/GenBank/DDBJ whole genome shotgun (WGS) entry which is preliminary data.</text>
</comment>
<evidence type="ECO:0000313" key="2">
    <source>
        <dbReference type="EMBL" id="KAK2724028.1"/>
    </source>
</evidence>
<feature type="region of interest" description="Disordered" evidence="1">
    <location>
        <begin position="224"/>
        <end position="254"/>
    </location>
</feature>
<feature type="region of interest" description="Disordered" evidence="1">
    <location>
        <begin position="104"/>
        <end position="130"/>
    </location>
</feature>
<evidence type="ECO:0000256" key="1">
    <source>
        <dbReference type="SAM" id="MobiDB-lite"/>
    </source>
</evidence>
<protein>
    <submittedName>
        <fullName evidence="2">Uncharacterized protein</fullName>
    </submittedName>
</protein>
<keyword evidence="3" id="KW-1185">Reference proteome</keyword>
<organism evidence="2 3">
    <name type="scientific">Artemia franciscana</name>
    <name type="common">Brine shrimp</name>
    <name type="synonym">Artemia sanfranciscana</name>
    <dbReference type="NCBI Taxonomy" id="6661"/>
    <lineage>
        <taxon>Eukaryota</taxon>
        <taxon>Metazoa</taxon>
        <taxon>Ecdysozoa</taxon>
        <taxon>Arthropoda</taxon>
        <taxon>Crustacea</taxon>
        <taxon>Branchiopoda</taxon>
        <taxon>Anostraca</taxon>
        <taxon>Artemiidae</taxon>
        <taxon>Artemia</taxon>
    </lineage>
</organism>